<gene>
    <name evidence="5" type="ORF">CK501_13285</name>
</gene>
<feature type="domain" description="HTH araC/xylS-type" evidence="4">
    <location>
        <begin position="235"/>
        <end position="333"/>
    </location>
</feature>
<dbReference type="InterPro" id="IPR009057">
    <property type="entry name" value="Homeodomain-like_sf"/>
</dbReference>
<dbReference type="Pfam" id="PF12833">
    <property type="entry name" value="HTH_18"/>
    <property type="match status" value="1"/>
</dbReference>
<name>A0A2A2EZQ3_9GAMM</name>
<evidence type="ECO:0000313" key="5">
    <source>
        <dbReference type="EMBL" id="PAU78656.1"/>
    </source>
</evidence>
<dbReference type="Pfam" id="PF12625">
    <property type="entry name" value="Arabinose_bd"/>
    <property type="match status" value="1"/>
</dbReference>
<dbReference type="SUPFAM" id="SSF46689">
    <property type="entry name" value="Homeodomain-like"/>
    <property type="match status" value="1"/>
</dbReference>
<dbReference type="GO" id="GO:0005829">
    <property type="term" value="C:cytosol"/>
    <property type="evidence" value="ECO:0007669"/>
    <property type="project" value="TreeGrafter"/>
</dbReference>
<keyword evidence="6" id="KW-1185">Reference proteome</keyword>
<dbReference type="OrthoDB" id="5582699at2"/>
<dbReference type="GO" id="GO:0000976">
    <property type="term" value="F:transcription cis-regulatory region binding"/>
    <property type="evidence" value="ECO:0007669"/>
    <property type="project" value="TreeGrafter"/>
</dbReference>
<dbReference type="Proteomes" id="UP000218896">
    <property type="component" value="Unassembled WGS sequence"/>
</dbReference>
<dbReference type="SMART" id="SM00342">
    <property type="entry name" value="HTH_ARAC"/>
    <property type="match status" value="1"/>
</dbReference>
<evidence type="ECO:0000313" key="6">
    <source>
        <dbReference type="Proteomes" id="UP000218896"/>
    </source>
</evidence>
<dbReference type="PANTHER" id="PTHR47894">
    <property type="entry name" value="HTH-TYPE TRANSCRIPTIONAL REGULATOR GADX"/>
    <property type="match status" value="1"/>
</dbReference>
<dbReference type="Gene3D" id="1.10.10.60">
    <property type="entry name" value="Homeodomain-like"/>
    <property type="match status" value="1"/>
</dbReference>
<comment type="caution">
    <text evidence="5">The sequence shown here is derived from an EMBL/GenBank/DDBJ whole genome shotgun (WGS) entry which is preliminary data.</text>
</comment>
<dbReference type="EMBL" id="NSKD01000007">
    <property type="protein sequence ID" value="PAU78656.1"/>
    <property type="molecule type" value="Genomic_DNA"/>
</dbReference>
<evidence type="ECO:0000256" key="1">
    <source>
        <dbReference type="ARBA" id="ARBA00023015"/>
    </source>
</evidence>
<keyword evidence="1" id="KW-0805">Transcription regulation</keyword>
<dbReference type="PANTHER" id="PTHR47894:SF1">
    <property type="entry name" value="HTH-TYPE TRANSCRIPTIONAL REGULATOR VQSM"/>
    <property type="match status" value="1"/>
</dbReference>
<organism evidence="5 6">
    <name type="scientific">Halovibrio salipaludis</name>
    <dbReference type="NCBI Taxonomy" id="2032626"/>
    <lineage>
        <taxon>Bacteria</taxon>
        <taxon>Pseudomonadati</taxon>
        <taxon>Pseudomonadota</taxon>
        <taxon>Gammaproteobacteria</taxon>
        <taxon>Oceanospirillales</taxon>
        <taxon>Halomonadaceae</taxon>
        <taxon>Halovibrio</taxon>
    </lineage>
</organism>
<evidence type="ECO:0000256" key="3">
    <source>
        <dbReference type="ARBA" id="ARBA00023163"/>
    </source>
</evidence>
<dbReference type="GO" id="GO:0003700">
    <property type="term" value="F:DNA-binding transcription factor activity"/>
    <property type="evidence" value="ECO:0007669"/>
    <property type="project" value="InterPro"/>
</dbReference>
<dbReference type="AlphaFoldDB" id="A0A2A2EZQ3"/>
<dbReference type="PRINTS" id="PR00032">
    <property type="entry name" value="HTHARAC"/>
</dbReference>
<reference evidence="5 6" key="1">
    <citation type="submission" date="2017-08" db="EMBL/GenBank/DDBJ databases">
        <title>Halovibrio sewagensis sp. nov., isolated from wastewater of high salinity.</title>
        <authorList>
            <person name="Dong X."/>
            <person name="Zhang G."/>
        </authorList>
    </citation>
    <scope>NUCLEOTIDE SEQUENCE [LARGE SCALE GENOMIC DNA]</scope>
    <source>
        <strain evidence="5 6">YL5-2</strain>
    </source>
</reference>
<protein>
    <submittedName>
        <fullName evidence="5">AraC family transcriptional regulator</fullName>
    </submittedName>
</protein>
<proteinExistence type="predicted"/>
<accession>A0A2A2EZQ3</accession>
<sequence>MARLTVSAHFVTAALAGARRQGYDTHAMMREAGIEPELIEQEQARVTGNQYTRLMQVIWATMKDEFMGFAPARSRPGTFATLCQLVIHCDNLDCVLRRASHFYGLFETGITMPLSIRGEEALITLETEAPLSDDSHRFLRESLLVIWHRLSSWLIGQGIPLTRVSFDYPEPAHSHEYRGIFHAPMLFDQPQTGLAFPVRYLQEPVIRDELEMRHFLMTSPADLMARPDDRNSYTARIRALIGRDFTQPIPDFEAIAQQLNTSPQTLRRRLRAENTSFQEIKDNLRRDIAIVHLTRDQLSINEIAHRAGFTETSTFHRAFKKWTGVTPGAYRSRFCS</sequence>
<dbReference type="InterPro" id="IPR020449">
    <property type="entry name" value="Tscrpt_reg_AraC-type_HTH"/>
</dbReference>
<evidence type="ECO:0000256" key="2">
    <source>
        <dbReference type="ARBA" id="ARBA00023125"/>
    </source>
</evidence>
<dbReference type="PROSITE" id="PS01124">
    <property type="entry name" value="HTH_ARAC_FAMILY_2"/>
    <property type="match status" value="1"/>
</dbReference>
<dbReference type="InterPro" id="IPR018060">
    <property type="entry name" value="HTH_AraC"/>
</dbReference>
<dbReference type="InterPro" id="IPR032687">
    <property type="entry name" value="AraC-type_N"/>
</dbReference>
<evidence type="ECO:0000259" key="4">
    <source>
        <dbReference type="PROSITE" id="PS01124"/>
    </source>
</evidence>
<keyword evidence="3" id="KW-0804">Transcription</keyword>
<keyword evidence="2" id="KW-0238">DNA-binding</keyword>
<dbReference type="RefSeq" id="WP_095618230.1">
    <property type="nucleotide sequence ID" value="NZ_NSKD01000007.1"/>
</dbReference>